<protein>
    <submittedName>
        <fullName evidence="1">Uncharacterized protein</fullName>
    </submittedName>
</protein>
<name>A0ABV6PI63_9SPHN</name>
<evidence type="ECO:0000313" key="1">
    <source>
        <dbReference type="EMBL" id="MFC0589501.1"/>
    </source>
</evidence>
<gene>
    <name evidence="1" type="ORF">ACFFF7_08760</name>
</gene>
<accession>A0ABV6PI63</accession>
<dbReference type="EMBL" id="JBHLTL010000005">
    <property type="protein sequence ID" value="MFC0589501.1"/>
    <property type="molecule type" value="Genomic_DNA"/>
</dbReference>
<comment type="caution">
    <text evidence="1">The sequence shown here is derived from an EMBL/GenBank/DDBJ whole genome shotgun (WGS) entry which is preliminary data.</text>
</comment>
<evidence type="ECO:0000313" key="2">
    <source>
        <dbReference type="Proteomes" id="UP001589943"/>
    </source>
</evidence>
<keyword evidence="2" id="KW-1185">Reference proteome</keyword>
<dbReference type="Proteomes" id="UP001589943">
    <property type="component" value="Unassembled WGS sequence"/>
</dbReference>
<proteinExistence type="predicted"/>
<organism evidence="1 2">
    <name type="scientific">Novosphingobium aquiterrae</name>
    <dbReference type="NCBI Taxonomy" id="624388"/>
    <lineage>
        <taxon>Bacteria</taxon>
        <taxon>Pseudomonadati</taxon>
        <taxon>Pseudomonadota</taxon>
        <taxon>Alphaproteobacteria</taxon>
        <taxon>Sphingomonadales</taxon>
        <taxon>Sphingomonadaceae</taxon>
        <taxon>Novosphingobium</taxon>
    </lineage>
</organism>
<sequence>MPITAKTNARVEIRSVYAYPAKDGVTVSGFARRRGFGFLPSGSHLHVSAFRKDGNTVVEADASWHPPVRHRTLISYYRANLRGIEAGKIARIDVEYRMVRD</sequence>
<reference evidence="1 2" key="1">
    <citation type="submission" date="2024-09" db="EMBL/GenBank/DDBJ databases">
        <authorList>
            <person name="Sun Q."/>
            <person name="Mori K."/>
        </authorList>
    </citation>
    <scope>NUCLEOTIDE SEQUENCE [LARGE SCALE GENOMIC DNA]</scope>
    <source>
        <strain evidence="1 2">NCAIM B.02537</strain>
    </source>
</reference>
<dbReference type="RefSeq" id="WP_379481002.1">
    <property type="nucleotide sequence ID" value="NZ_JBHLTL010000005.1"/>
</dbReference>